<feature type="non-terminal residue" evidence="1">
    <location>
        <position position="1"/>
    </location>
</feature>
<keyword evidence="2" id="KW-1185">Reference proteome</keyword>
<comment type="caution">
    <text evidence="1">The sequence shown here is derived from an EMBL/GenBank/DDBJ whole genome shotgun (WGS) entry which is preliminary data.</text>
</comment>
<dbReference type="Proteomes" id="UP000541444">
    <property type="component" value="Unassembled WGS sequence"/>
</dbReference>
<gene>
    <name evidence="1" type="ORF">GIB67_029074</name>
</gene>
<proteinExistence type="predicted"/>
<evidence type="ECO:0000313" key="2">
    <source>
        <dbReference type="Proteomes" id="UP000541444"/>
    </source>
</evidence>
<name>A0A7J7N6N3_9MAGN</name>
<dbReference type="AlphaFoldDB" id="A0A7J7N6N3"/>
<protein>
    <submittedName>
        <fullName evidence="1">Uncharacterized protein</fullName>
    </submittedName>
</protein>
<dbReference type="EMBL" id="JACGCM010001011">
    <property type="protein sequence ID" value="KAF6162805.1"/>
    <property type="molecule type" value="Genomic_DNA"/>
</dbReference>
<evidence type="ECO:0000313" key="1">
    <source>
        <dbReference type="EMBL" id="KAF6162805.1"/>
    </source>
</evidence>
<sequence length="81" mass="9620">TKPSKEARKRLLKIVEAFSKCKRTQQHYLQDSTKLDPFYHYVLALHKVIKFISPFLIAQKNEKKEIDKEKELVCFSLCLTH</sequence>
<feature type="non-terminal residue" evidence="1">
    <location>
        <position position="81"/>
    </location>
</feature>
<reference evidence="1 2" key="1">
    <citation type="journal article" date="2020" name="IScience">
        <title>Genome Sequencing of the Endangered Kingdonia uniflora (Circaeasteraceae, Ranunculales) Reveals Potential Mechanisms of Evolutionary Specialization.</title>
        <authorList>
            <person name="Sun Y."/>
            <person name="Deng T."/>
            <person name="Zhang A."/>
            <person name="Moore M.J."/>
            <person name="Landis J.B."/>
            <person name="Lin N."/>
            <person name="Zhang H."/>
            <person name="Zhang X."/>
            <person name="Huang J."/>
            <person name="Zhang X."/>
            <person name="Sun H."/>
            <person name="Wang H."/>
        </authorList>
    </citation>
    <scope>NUCLEOTIDE SEQUENCE [LARGE SCALE GENOMIC DNA]</scope>
    <source>
        <strain evidence="1">TB1705</strain>
        <tissue evidence="1">Leaf</tissue>
    </source>
</reference>
<accession>A0A7J7N6N3</accession>
<organism evidence="1 2">
    <name type="scientific">Kingdonia uniflora</name>
    <dbReference type="NCBI Taxonomy" id="39325"/>
    <lineage>
        <taxon>Eukaryota</taxon>
        <taxon>Viridiplantae</taxon>
        <taxon>Streptophyta</taxon>
        <taxon>Embryophyta</taxon>
        <taxon>Tracheophyta</taxon>
        <taxon>Spermatophyta</taxon>
        <taxon>Magnoliopsida</taxon>
        <taxon>Ranunculales</taxon>
        <taxon>Circaeasteraceae</taxon>
        <taxon>Kingdonia</taxon>
    </lineage>
</organism>